<name>A0AAV2HHA0_LYMST</name>
<keyword evidence="5" id="KW-0812">Transmembrane</keyword>
<keyword evidence="3" id="KW-0520">NAD</keyword>
<dbReference type="PRINTS" id="PR00081">
    <property type="entry name" value="GDHRDH"/>
</dbReference>
<keyword evidence="7" id="KW-1185">Reference proteome</keyword>
<protein>
    <submittedName>
        <fullName evidence="6">Uncharacterized protein</fullName>
    </submittedName>
</protein>
<evidence type="ECO:0000256" key="3">
    <source>
        <dbReference type="ARBA" id="ARBA00023027"/>
    </source>
</evidence>
<dbReference type="PRINTS" id="PR00080">
    <property type="entry name" value="SDRFAMILY"/>
</dbReference>
<dbReference type="Pfam" id="PF00106">
    <property type="entry name" value="adh_short"/>
    <property type="match status" value="1"/>
</dbReference>
<dbReference type="Proteomes" id="UP001497497">
    <property type="component" value="Unassembled WGS sequence"/>
</dbReference>
<dbReference type="FunFam" id="3.40.50.720:FF:000202">
    <property type="entry name" value="Short-chain dehydrogenase/reductase family 16C member 6"/>
    <property type="match status" value="1"/>
</dbReference>
<proteinExistence type="inferred from homology"/>
<evidence type="ECO:0000256" key="1">
    <source>
        <dbReference type="ARBA" id="ARBA00006484"/>
    </source>
</evidence>
<dbReference type="GO" id="GO:0005811">
    <property type="term" value="C:lipid droplet"/>
    <property type="evidence" value="ECO:0007669"/>
    <property type="project" value="TreeGrafter"/>
</dbReference>
<evidence type="ECO:0000256" key="4">
    <source>
        <dbReference type="RuleBase" id="RU000363"/>
    </source>
</evidence>
<dbReference type="AlphaFoldDB" id="A0AAV2HHA0"/>
<feature type="transmembrane region" description="Helical" evidence="5">
    <location>
        <begin position="12"/>
        <end position="35"/>
    </location>
</feature>
<evidence type="ECO:0000313" key="6">
    <source>
        <dbReference type="EMBL" id="CAL1533199.1"/>
    </source>
</evidence>
<organism evidence="6 7">
    <name type="scientific">Lymnaea stagnalis</name>
    <name type="common">Great pond snail</name>
    <name type="synonym">Helix stagnalis</name>
    <dbReference type="NCBI Taxonomy" id="6523"/>
    <lineage>
        <taxon>Eukaryota</taxon>
        <taxon>Metazoa</taxon>
        <taxon>Spiralia</taxon>
        <taxon>Lophotrochozoa</taxon>
        <taxon>Mollusca</taxon>
        <taxon>Gastropoda</taxon>
        <taxon>Heterobranchia</taxon>
        <taxon>Euthyneura</taxon>
        <taxon>Panpulmonata</taxon>
        <taxon>Hygrophila</taxon>
        <taxon>Lymnaeoidea</taxon>
        <taxon>Lymnaeidae</taxon>
        <taxon>Lymnaea</taxon>
    </lineage>
</organism>
<dbReference type="PANTHER" id="PTHR24322">
    <property type="entry name" value="PKSB"/>
    <property type="match status" value="1"/>
</dbReference>
<comment type="similarity">
    <text evidence="1 4">Belongs to the short-chain dehydrogenases/reductases (SDR) family.</text>
</comment>
<accession>A0AAV2HHA0</accession>
<dbReference type="EMBL" id="CAXITT010000137">
    <property type="protein sequence ID" value="CAL1533199.1"/>
    <property type="molecule type" value="Genomic_DNA"/>
</dbReference>
<dbReference type="Gene3D" id="3.40.50.720">
    <property type="entry name" value="NAD(P)-binding Rossmann-like Domain"/>
    <property type="match status" value="1"/>
</dbReference>
<dbReference type="InterPro" id="IPR036291">
    <property type="entry name" value="NAD(P)-bd_dom_sf"/>
</dbReference>
<reference evidence="6 7" key="1">
    <citation type="submission" date="2024-04" db="EMBL/GenBank/DDBJ databases">
        <authorList>
            <consortium name="Genoscope - CEA"/>
            <person name="William W."/>
        </authorList>
    </citation>
    <scope>NUCLEOTIDE SEQUENCE [LARGE SCALE GENOMIC DNA]</scope>
</reference>
<keyword evidence="5" id="KW-1133">Transmembrane helix</keyword>
<evidence type="ECO:0000256" key="5">
    <source>
        <dbReference type="SAM" id="Phobius"/>
    </source>
</evidence>
<keyword evidence="5" id="KW-0472">Membrane</keyword>
<evidence type="ECO:0000256" key="2">
    <source>
        <dbReference type="ARBA" id="ARBA00023002"/>
    </source>
</evidence>
<keyword evidence="2" id="KW-0560">Oxidoreductase</keyword>
<dbReference type="CDD" id="cd05339">
    <property type="entry name" value="17beta-HSDXI-like_SDR_c"/>
    <property type="match status" value="1"/>
</dbReference>
<gene>
    <name evidence="6" type="ORF">GSLYS_00007217001</name>
</gene>
<comment type="caution">
    <text evidence="6">The sequence shown here is derived from an EMBL/GenBank/DDBJ whole genome shotgun (WGS) entry which is preliminary data.</text>
</comment>
<dbReference type="PANTHER" id="PTHR24322:SF746">
    <property type="entry name" value="SHORT CHAIN DEHYDROGENASE_REDUCTASE FAMILY 16C MEMBER 5"/>
    <property type="match status" value="1"/>
</dbReference>
<sequence length="317" mass="34707">MATRFSDHMKTLLELLVVMAKVTYYWLVAMVMVFVPTRLIAKDVKGKTVLITGAGGGIGSLLAENFGALGCRLVLWDINGALNTKTKERVQSKHPHVDVTVYTVDLSKSEDIQDTAKKVIKDVGEVDILVNNAGVVFGKTVMDSVEGQMVKTMQVNCFAHYWTCKAFLPTMLSRNSGHIVTVASSAGLMGVPRMADYCASKFAAVGFDESLRTELGSLGKDGVHTTVVCPYLINTGMFDGCKSKFPFIMDALDPKYVADEITKAVLRNQEVLYLPRLIYVLFAIKAILPVKCQYLLHDFAGATTLMNTFSGSHVKSQ</sequence>
<dbReference type="GO" id="GO:0016616">
    <property type="term" value="F:oxidoreductase activity, acting on the CH-OH group of donors, NAD or NADP as acceptor"/>
    <property type="evidence" value="ECO:0007669"/>
    <property type="project" value="TreeGrafter"/>
</dbReference>
<dbReference type="InterPro" id="IPR002347">
    <property type="entry name" value="SDR_fam"/>
</dbReference>
<evidence type="ECO:0000313" key="7">
    <source>
        <dbReference type="Proteomes" id="UP001497497"/>
    </source>
</evidence>
<dbReference type="SUPFAM" id="SSF51735">
    <property type="entry name" value="NAD(P)-binding Rossmann-fold domains"/>
    <property type="match status" value="1"/>
</dbReference>